<dbReference type="Gene3D" id="1.20.58.740">
    <property type="match status" value="1"/>
</dbReference>
<dbReference type="InterPro" id="IPR046773">
    <property type="entry name" value="DOCKER_Lobe_C"/>
</dbReference>
<keyword evidence="4" id="KW-1185">Reference proteome</keyword>
<accession>A0A9D4GRU6</accession>
<dbReference type="GO" id="GO:0031267">
    <property type="term" value="F:small GTPase binding"/>
    <property type="evidence" value="ECO:0007669"/>
    <property type="project" value="TreeGrafter"/>
</dbReference>
<dbReference type="EMBL" id="JAIWYP010000005">
    <property type="protein sequence ID" value="KAH3820331.1"/>
    <property type="molecule type" value="Genomic_DNA"/>
</dbReference>
<dbReference type="InterPro" id="IPR043162">
    <property type="entry name" value="DOCK_C_lobe_C"/>
</dbReference>
<dbReference type="InterPro" id="IPR026791">
    <property type="entry name" value="DOCK"/>
</dbReference>
<evidence type="ECO:0000313" key="4">
    <source>
        <dbReference type="Proteomes" id="UP000828390"/>
    </source>
</evidence>
<proteinExistence type="inferred from homology"/>
<reference evidence="3" key="1">
    <citation type="journal article" date="2019" name="bioRxiv">
        <title>The Genome of the Zebra Mussel, Dreissena polymorpha: A Resource for Invasive Species Research.</title>
        <authorList>
            <person name="McCartney M.A."/>
            <person name="Auch B."/>
            <person name="Kono T."/>
            <person name="Mallez S."/>
            <person name="Zhang Y."/>
            <person name="Obille A."/>
            <person name="Becker A."/>
            <person name="Abrahante J.E."/>
            <person name="Garbe J."/>
            <person name="Badalamenti J.P."/>
            <person name="Herman A."/>
            <person name="Mangelson H."/>
            <person name="Liachko I."/>
            <person name="Sullivan S."/>
            <person name="Sone E.D."/>
            <person name="Koren S."/>
            <person name="Silverstein K.A.T."/>
            <person name="Beckman K.B."/>
            <person name="Gohl D.M."/>
        </authorList>
    </citation>
    <scope>NUCLEOTIDE SEQUENCE</scope>
    <source>
        <strain evidence="3">Duluth1</strain>
        <tissue evidence="3">Whole animal</tissue>
    </source>
</reference>
<evidence type="ECO:0000256" key="1">
    <source>
        <dbReference type="PROSITE-ProRule" id="PRU00984"/>
    </source>
</evidence>
<dbReference type="GO" id="GO:0007264">
    <property type="term" value="P:small GTPase-mediated signal transduction"/>
    <property type="evidence" value="ECO:0007669"/>
    <property type="project" value="InterPro"/>
</dbReference>
<dbReference type="PROSITE" id="PS51651">
    <property type="entry name" value="DOCKER"/>
    <property type="match status" value="1"/>
</dbReference>
<sequence length="84" mass="9569">MLCTYLQVPCVVYTCRCLANPKLYFTQLEMRLNGTIQAVVQGGVSKFHEAFLNAEFESQHPEDAIYITQLKELLTEQVSGKQLK</sequence>
<comment type="caution">
    <text evidence="3">The sequence shown here is derived from an EMBL/GenBank/DDBJ whole genome shotgun (WGS) entry which is preliminary data.</text>
</comment>
<feature type="domain" description="DOCKER" evidence="2">
    <location>
        <begin position="1"/>
        <end position="84"/>
    </location>
</feature>
<dbReference type="PANTHER" id="PTHR45653">
    <property type="entry name" value="DEDICATOR OF CYTOKINESIS"/>
    <property type="match status" value="1"/>
</dbReference>
<name>A0A9D4GRU6_DREPO</name>
<dbReference type="InterPro" id="IPR027357">
    <property type="entry name" value="DOCKER_dom"/>
</dbReference>
<dbReference type="GO" id="GO:0005886">
    <property type="term" value="C:plasma membrane"/>
    <property type="evidence" value="ECO:0007669"/>
    <property type="project" value="TreeGrafter"/>
</dbReference>
<dbReference type="AlphaFoldDB" id="A0A9D4GRU6"/>
<dbReference type="Proteomes" id="UP000828390">
    <property type="component" value="Unassembled WGS sequence"/>
</dbReference>
<protein>
    <recommendedName>
        <fullName evidence="2">DOCKER domain-containing protein</fullName>
    </recommendedName>
</protein>
<comment type="similarity">
    <text evidence="1">Belongs to the DOCK family.</text>
</comment>
<evidence type="ECO:0000259" key="2">
    <source>
        <dbReference type="PROSITE" id="PS51651"/>
    </source>
</evidence>
<dbReference type="Pfam" id="PF20421">
    <property type="entry name" value="DHR-2_Lobe_C"/>
    <property type="match status" value="1"/>
</dbReference>
<gene>
    <name evidence="3" type="ORF">DPMN_122077</name>
</gene>
<dbReference type="GO" id="GO:0005085">
    <property type="term" value="F:guanyl-nucleotide exchange factor activity"/>
    <property type="evidence" value="ECO:0007669"/>
    <property type="project" value="InterPro"/>
</dbReference>
<dbReference type="PANTHER" id="PTHR45653:SF10">
    <property type="entry name" value="MYOBLAST CITY, ISOFORM B"/>
    <property type="match status" value="1"/>
</dbReference>
<organism evidence="3 4">
    <name type="scientific">Dreissena polymorpha</name>
    <name type="common">Zebra mussel</name>
    <name type="synonym">Mytilus polymorpha</name>
    <dbReference type="NCBI Taxonomy" id="45954"/>
    <lineage>
        <taxon>Eukaryota</taxon>
        <taxon>Metazoa</taxon>
        <taxon>Spiralia</taxon>
        <taxon>Lophotrochozoa</taxon>
        <taxon>Mollusca</taxon>
        <taxon>Bivalvia</taxon>
        <taxon>Autobranchia</taxon>
        <taxon>Heteroconchia</taxon>
        <taxon>Euheterodonta</taxon>
        <taxon>Imparidentia</taxon>
        <taxon>Neoheterodontei</taxon>
        <taxon>Myida</taxon>
        <taxon>Dreissenoidea</taxon>
        <taxon>Dreissenidae</taxon>
        <taxon>Dreissena</taxon>
    </lineage>
</organism>
<evidence type="ECO:0000313" key="3">
    <source>
        <dbReference type="EMBL" id="KAH3820331.1"/>
    </source>
</evidence>
<dbReference type="GO" id="GO:0005737">
    <property type="term" value="C:cytoplasm"/>
    <property type="evidence" value="ECO:0007669"/>
    <property type="project" value="TreeGrafter"/>
</dbReference>
<reference evidence="3" key="2">
    <citation type="submission" date="2020-11" db="EMBL/GenBank/DDBJ databases">
        <authorList>
            <person name="McCartney M.A."/>
            <person name="Auch B."/>
            <person name="Kono T."/>
            <person name="Mallez S."/>
            <person name="Becker A."/>
            <person name="Gohl D.M."/>
            <person name="Silverstein K.A.T."/>
            <person name="Koren S."/>
            <person name="Bechman K.B."/>
            <person name="Herman A."/>
            <person name="Abrahante J.E."/>
            <person name="Garbe J."/>
        </authorList>
    </citation>
    <scope>NUCLEOTIDE SEQUENCE</scope>
    <source>
        <strain evidence="3">Duluth1</strain>
        <tissue evidence="3">Whole animal</tissue>
    </source>
</reference>